<dbReference type="OrthoDB" id="19657at2759"/>
<protein>
    <submittedName>
        <fullName evidence="2">Alpha/beta-hydrolase</fullName>
    </submittedName>
</protein>
<evidence type="ECO:0000313" key="3">
    <source>
        <dbReference type="Proteomes" id="UP000307440"/>
    </source>
</evidence>
<reference evidence="2 3" key="1">
    <citation type="journal article" date="2019" name="Nat. Ecol. Evol.">
        <title>Megaphylogeny resolves global patterns of mushroom evolution.</title>
        <authorList>
            <person name="Varga T."/>
            <person name="Krizsan K."/>
            <person name="Foldi C."/>
            <person name="Dima B."/>
            <person name="Sanchez-Garcia M."/>
            <person name="Sanchez-Ramirez S."/>
            <person name="Szollosi G.J."/>
            <person name="Szarkandi J.G."/>
            <person name="Papp V."/>
            <person name="Albert L."/>
            <person name="Andreopoulos W."/>
            <person name="Angelini C."/>
            <person name="Antonin V."/>
            <person name="Barry K.W."/>
            <person name="Bougher N.L."/>
            <person name="Buchanan P."/>
            <person name="Buyck B."/>
            <person name="Bense V."/>
            <person name="Catcheside P."/>
            <person name="Chovatia M."/>
            <person name="Cooper J."/>
            <person name="Damon W."/>
            <person name="Desjardin D."/>
            <person name="Finy P."/>
            <person name="Geml J."/>
            <person name="Haridas S."/>
            <person name="Hughes K."/>
            <person name="Justo A."/>
            <person name="Karasinski D."/>
            <person name="Kautmanova I."/>
            <person name="Kiss B."/>
            <person name="Kocsube S."/>
            <person name="Kotiranta H."/>
            <person name="LaButti K.M."/>
            <person name="Lechner B.E."/>
            <person name="Liimatainen K."/>
            <person name="Lipzen A."/>
            <person name="Lukacs Z."/>
            <person name="Mihaltcheva S."/>
            <person name="Morgado L.N."/>
            <person name="Niskanen T."/>
            <person name="Noordeloos M.E."/>
            <person name="Ohm R.A."/>
            <person name="Ortiz-Santana B."/>
            <person name="Ovrebo C."/>
            <person name="Racz N."/>
            <person name="Riley R."/>
            <person name="Savchenko A."/>
            <person name="Shiryaev A."/>
            <person name="Soop K."/>
            <person name="Spirin V."/>
            <person name="Szebenyi C."/>
            <person name="Tomsovsky M."/>
            <person name="Tulloss R.E."/>
            <person name="Uehling J."/>
            <person name="Grigoriev I.V."/>
            <person name="Vagvolgyi C."/>
            <person name="Papp T."/>
            <person name="Martin F.M."/>
            <person name="Miettinen O."/>
            <person name="Hibbett D.S."/>
            <person name="Nagy L.G."/>
        </authorList>
    </citation>
    <scope>NUCLEOTIDE SEQUENCE [LARGE SCALE GENOMIC DNA]</scope>
    <source>
        <strain evidence="2 3">CBS 121175</strain>
    </source>
</reference>
<keyword evidence="3" id="KW-1185">Reference proteome</keyword>
<dbReference type="InterPro" id="IPR029058">
    <property type="entry name" value="AB_hydrolase_fold"/>
</dbReference>
<dbReference type="EMBL" id="ML210150">
    <property type="protein sequence ID" value="TFK29269.1"/>
    <property type="molecule type" value="Genomic_DNA"/>
</dbReference>
<dbReference type="AlphaFoldDB" id="A0A5C3L8B9"/>
<accession>A0A5C3L8B9</accession>
<dbReference type="SUPFAM" id="SSF53474">
    <property type="entry name" value="alpha/beta-Hydrolases"/>
    <property type="match status" value="1"/>
</dbReference>
<dbReference type="GO" id="GO:0016787">
    <property type="term" value="F:hydrolase activity"/>
    <property type="evidence" value="ECO:0007669"/>
    <property type="project" value="UniProtKB-KW"/>
</dbReference>
<evidence type="ECO:0000313" key="2">
    <source>
        <dbReference type="EMBL" id="TFK29269.1"/>
    </source>
</evidence>
<dbReference type="Proteomes" id="UP000307440">
    <property type="component" value="Unassembled WGS sequence"/>
</dbReference>
<evidence type="ECO:0000256" key="1">
    <source>
        <dbReference type="SAM" id="MobiDB-lite"/>
    </source>
</evidence>
<gene>
    <name evidence="2" type="ORF">FA15DRAFT_664190</name>
</gene>
<name>A0A5C3L8B9_COPMA</name>
<proteinExistence type="predicted"/>
<feature type="compositionally biased region" description="Basic and acidic residues" evidence="1">
    <location>
        <begin position="405"/>
        <end position="424"/>
    </location>
</feature>
<keyword evidence="2" id="KW-0378">Hydrolase</keyword>
<dbReference type="Gene3D" id="3.40.50.1820">
    <property type="entry name" value="alpha/beta hydrolase"/>
    <property type="match status" value="1"/>
</dbReference>
<organism evidence="2 3">
    <name type="scientific">Coprinopsis marcescibilis</name>
    <name type="common">Agaric fungus</name>
    <name type="synonym">Psathyrella marcescibilis</name>
    <dbReference type="NCBI Taxonomy" id="230819"/>
    <lineage>
        <taxon>Eukaryota</taxon>
        <taxon>Fungi</taxon>
        <taxon>Dikarya</taxon>
        <taxon>Basidiomycota</taxon>
        <taxon>Agaricomycotina</taxon>
        <taxon>Agaricomycetes</taxon>
        <taxon>Agaricomycetidae</taxon>
        <taxon>Agaricales</taxon>
        <taxon>Agaricineae</taxon>
        <taxon>Psathyrellaceae</taxon>
        <taxon>Coprinopsis</taxon>
    </lineage>
</organism>
<feature type="region of interest" description="Disordered" evidence="1">
    <location>
        <begin position="405"/>
        <end position="428"/>
    </location>
</feature>
<sequence length="457" mass="51202">MPYVDLYSRDDYASIYYTTSSIYDNVGGFDPEKPTLMILHPVLLDTTWLENQLGDPRLYQHYNIIAFDMRSMGQSNCKPSEKHDAWVDAADLGLCCQMLHLPPCHVFALEAISVNAALRFALLFPEMCLSLALCNIPSPVEPRWTYSALEGFMNSWAFAEDLDGLEHAMSEAMTLLLGQNCDSDLKDLVVAHWEKTLPPTRRQCFVETLGVILNRSPLEPEAYEEITQPVLIIHGERNELSPQKYAETLSKHLKNAGNEPILYPVKGAGSFLSIIPGSASIANQVLVKFLSRLPLSRSDIVPPKRSIYERMKIALDRLAYLVPGKDVNRDLDPTSPLSYSCLSDEVVKLQMDILDRANRGRLSAFNPLGPDGRPLRKLSDSRVDHWFQSGKDGLSVSEGVFVSPERGKSETLKSSRSEREDKTSIKTPIAAKSDKYYVKPSAIREPQPHLNGRALIH</sequence>